<sequence>SVLSDASTVLVKQEQEPPDLAELPVICALQGNAHELWSDFAAEEATIKQEDEDGDYPAEGAAEAAAPLLPPTYQVRVKREPQDELELQEAEAQAAQARRRRDRRQSSADSVEEWSAYERRKATQSFVQVKAEPTEVDTPRLCAAQGPGPRVKQERMCVLDEDEEVRRTYFCGQGADGLVEDLDAPVVEDKEEDEEDSSDRPARQSTTLHRAMEPKVDPEKFEELKKDAARCKAQYEQFVRNPARYAAAAIHEDRRPVHQTARPKSPLGARPPSPKDRQDSRPSAGSTSSPRIRPVEEKPSTSTSSSSETGAARRPRAERQGGPQGGPLVGPREQEQEQLCRGRASDANSSSTCLSPDSEAGKHECVGHRDPRVQRRQSSPTLKVSKREGGSMFQGDDLKRCRLEEQKPALDKRSPMETRKRSSESPENEGSPPQPSKKRVLPPATRVTNYDTRSPLYDEYEEPRKSYNQDTYRMSTPRDRFLHTICKWRPEWITQSEVVSKKKIPDLLGNGENYEERVRNLLQFSSGDEYCKHFQDGLFLELWNNLCKITIKGRKQKPILIAAKVDGEPQEIPLLGHTKRRTLTCHFGSDDKTQLSKGDLVIVSALENSKHKSYFAYVVGDPKKNLISDTVKLSSRLRELCPAQNFTYKLSIPLMVVVKGDNLAEPQTIISIERVKDISDDLETYVSLETFVQMNLSLSSLLLEPQYIPLLKSPLPVKYESELTREQKLVLQSILGEICDRGAPSVSVVHGGPGTGKSYLAAVLAKELASQSVRQKRCFVILSSKSNYELNVLAGKLRQSSNNIKEKGSARAVWCGCSRKFTEFENLKDISLNSLLMKNKPSESILSLVEQRDLLKKEIKTEEAQIKKLTASGRSAQYISHSCAKKILDVTLLENKINEEKKPVAERNISPTELLKKCDMLLTTFSPPRQFLEAYAQMRKGKTETEINDERVVLIVDNASEVVEPTIIKTIVNYNVTDVVLFGDTKQHVPFVPYMGARNYGLHVSLMERYSKALKDKGPPFRQLSNQFRLHPVVFNAVNKIFYDDAMRYPENVRKAPIKPYIWFNCPYIHQERDEVAFLEKLLRAVCMIKPYNTKEFRLQSVRITSLCPKISQAMVNSSSEAKLYVAPNHLNSSEFDLVILSVGKVTKERASKIITPWTRAKRSLLVVGNFDSLHFTHHLSKLLVDAQSNKNLMTITNRGESSEELAAKIRA</sequence>
<comment type="caution">
    <text evidence="4">The sequence shown here is derived from an EMBL/GenBank/DDBJ whole genome shotgun (WGS) entry which is preliminary data.</text>
</comment>
<feature type="region of interest" description="Disordered" evidence="2">
    <location>
        <begin position="178"/>
        <end position="219"/>
    </location>
</feature>
<feature type="compositionally biased region" description="Basic and acidic residues" evidence="2">
    <location>
        <begin position="332"/>
        <end position="344"/>
    </location>
</feature>
<keyword evidence="4" id="KW-0347">Helicase</keyword>
<evidence type="ECO:0000313" key="5">
    <source>
        <dbReference type="Proteomes" id="UP001219518"/>
    </source>
</evidence>
<dbReference type="Proteomes" id="UP001219518">
    <property type="component" value="Unassembled WGS sequence"/>
</dbReference>
<dbReference type="AlphaFoldDB" id="A0AAE1LBZ9"/>
<feature type="non-terminal residue" evidence="4">
    <location>
        <position position="1212"/>
    </location>
</feature>
<feature type="compositionally biased region" description="Polar residues" evidence="2">
    <location>
        <begin position="281"/>
        <end position="290"/>
    </location>
</feature>
<dbReference type="InterPro" id="IPR041677">
    <property type="entry name" value="DNA2/NAM7_AAA_11"/>
</dbReference>
<dbReference type="Gene3D" id="3.40.50.300">
    <property type="entry name" value="P-loop containing nucleotide triphosphate hydrolases"/>
    <property type="match status" value="1"/>
</dbReference>
<dbReference type="EMBL" id="JAHWGI010000295">
    <property type="protein sequence ID" value="KAK3912547.1"/>
    <property type="molecule type" value="Genomic_DNA"/>
</dbReference>
<protein>
    <submittedName>
        <fullName evidence="4">Helicase senataxin</fullName>
    </submittedName>
</protein>
<feature type="compositionally biased region" description="Low complexity" evidence="2">
    <location>
        <begin position="57"/>
        <end position="67"/>
    </location>
</feature>
<feature type="compositionally biased region" description="Polar residues" evidence="2">
    <location>
        <begin position="346"/>
        <end position="355"/>
    </location>
</feature>
<keyword evidence="1" id="KW-0175">Coiled coil</keyword>
<evidence type="ECO:0000256" key="1">
    <source>
        <dbReference type="SAM" id="Coils"/>
    </source>
</evidence>
<feature type="domain" description="DNA2/NAM7 helicase helicase" evidence="3">
    <location>
        <begin position="739"/>
        <end position="992"/>
    </location>
</feature>
<dbReference type="SUPFAM" id="SSF52540">
    <property type="entry name" value="P-loop containing nucleoside triphosphate hydrolases"/>
    <property type="match status" value="1"/>
</dbReference>
<name>A0AAE1LBZ9_9NEOP</name>
<reference evidence="4" key="2">
    <citation type="journal article" date="2023" name="BMC Genomics">
        <title>Pest status, molecular evolution, and epigenetic factors derived from the genome assembly of Frankliniella fusca, a thysanopteran phytovirus vector.</title>
        <authorList>
            <person name="Catto M.A."/>
            <person name="Labadie P.E."/>
            <person name="Jacobson A.L."/>
            <person name="Kennedy G.G."/>
            <person name="Srinivasan R."/>
            <person name="Hunt B.G."/>
        </authorList>
    </citation>
    <scope>NUCLEOTIDE SEQUENCE</scope>
    <source>
        <strain evidence="4">PL_HMW_Pooled</strain>
    </source>
</reference>
<feature type="coiled-coil region" evidence="1">
    <location>
        <begin position="845"/>
        <end position="872"/>
    </location>
</feature>
<proteinExistence type="predicted"/>
<gene>
    <name evidence="4" type="ORF">KUF71_022135</name>
</gene>
<reference evidence="4" key="1">
    <citation type="submission" date="2021-07" db="EMBL/GenBank/DDBJ databases">
        <authorList>
            <person name="Catto M.A."/>
            <person name="Jacobson A."/>
            <person name="Kennedy G."/>
            <person name="Labadie P."/>
            <person name="Hunt B.G."/>
            <person name="Srinivasan R."/>
        </authorList>
    </citation>
    <scope>NUCLEOTIDE SEQUENCE</scope>
    <source>
        <strain evidence="4">PL_HMW_Pooled</strain>
        <tissue evidence="4">Head</tissue>
    </source>
</reference>
<feature type="compositionally biased region" description="Basic and acidic residues" evidence="2">
    <location>
        <begin position="210"/>
        <end position="219"/>
    </location>
</feature>
<evidence type="ECO:0000259" key="3">
    <source>
        <dbReference type="Pfam" id="PF13086"/>
    </source>
</evidence>
<feature type="compositionally biased region" description="Basic and acidic residues" evidence="2">
    <location>
        <begin position="396"/>
        <end position="424"/>
    </location>
</feature>
<accession>A0AAE1LBZ9</accession>
<feature type="compositionally biased region" description="Basic and acidic residues" evidence="2">
    <location>
        <begin position="359"/>
        <end position="373"/>
    </location>
</feature>
<feature type="region of interest" description="Disordered" evidence="2">
    <location>
        <begin position="247"/>
        <end position="454"/>
    </location>
</feature>
<feature type="region of interest" description="Disordered" evidence="2">
    <location>
        <begin position="50"/>
        <end position="154"/>
    </location>
</feature>
<dbReference type="InterPro" id="IPR027417">
    <property type="entry name" value="P-loop_NTPase"/>
</dbReference>
<dbReference type="PANTHER" id="PTHR43788">
    <property type="entry name" value="DNA2/NAM7 HELICASE FAMILY MEMBER"/>
    <property type="match status" value="1"/>
</dbReference>
<organism evidence="4 5">
    <name type="scientific">Frankliniella fusca</name>
    <dbReference type="NCBI Taxonomy" id="407009"/>
    <lineage>
        <taxon>Eukaryota</taxon>
        <taxon>Metazoa</taxon>
        <taxon>Ecdysozoa</taxon>
        <taxon>Arthropoda</taxon>
        <taxon>Hexapoda</taxon>
        <taxon>Insecta</taxon>
        <taxon>Pterygota</taxon>
        <taxon>Neoptera</taxon>
        <taxon>Paraneoptera</taxon>
        <taxon>Thysanoptera</taxon>
        <taxon>Terebrantia</taxon>
        <taxon>Thripoidea</taxon>
        <taxon>Thripidae</taxon>
        <taxon>Frankliniella</taxon>
    </lineage>
</organism>
<evidence type="ECO:0000313" key="4">
    <source>
        <dbReference type="EMBL" id="KAK3912547.1"/>
    </source>
</evidence>
<keyword evidence="4" id="KW-0378">Hydrolase</keyword>
<dbReference type="GO" id="GO:0043139">
    <property type="term" value="F:5'-3' DNA helicase activity"/>
    <property type="evidence" value="ECO:0007669"/>
    <property type="project" value="TreeGrafter"/>
</dbReference>
<dbReference type="InterPro" id="IPR050534">
    <property type="entry name" value="Coronavir_polyprotein_1ab"/>
</dbReference>
<evidence type="ECO:0000256" key="2">
    <source>
        <dbReference type="SAM" id="MobiDB-lite"/>
    </source>
</evidence>
<keyword evidence="4" id="KW-0067">ATP-binding</keyword>
<dbReference type="Pfam" id="PF13086">
    <property type="entry name" value="AAA_11"/>
    <property type="match status" value="1"/>
</dbReference>
<keyword evidence="5" id="KW-1185">Reference proteome</keyword>
<dbReference type="PANTHER" id="PTHR43788:SF8">
    <property type="entry name" value="DNA-BINDING PROTEIN SMUBP-2"/>
    <property type="match status" value="1"/>
</dbReference>
<keyword evidence="4" id="KW-0547">Nucleotide-binding</keyword>